<dbReference type="AlphaFoldDB" id="A0AAD9YGT7"/>
<organism evidence="2 3">
    <name type="scientific">Colletotrichum kahawae</name>
    <name type="common">Coffee berry disease fungus</name>
    <dbReference type="NCBI Taxonomy" id="34407"/>
    <lineage>
        <taxon>Eukaryota</taxon>
        <taxon>Fungi</taxon>
        <taxon>Dikarya</taxon>
        <taxon>Ascomycota</taxon>
        <taxon>Pezizomycotina</taxon>
        <taxon>Sordariomycetes</taxon>
        <taxon>Hypocreomycetidae</taxon>
        <taxon>Glomerellales</taxon>
        <taxon>Glomerellaceae</taxon>
        <taxon>Colletotrichum</taxon>
        <taxon>Colletotrichum gloeosporioides species complex</taxon>
    </lineage>
</organism>
<name>A0AAD9YGT7_COLKA</name>
<feature type="region of interest" description="Disordered" evidence="1">
    <location>
        <begin position="314"/>
        <end position="336"/>
    </location>
</feature>
<comment type="caution">
    <text evidence="2">The sequence shown here is derived from an EMBL/GenBank/DDBJ whole genome shotgun (WGS) entry which is preliminary data.</text>
</comment>
<evidence type="ECO:0000313" key="3">
    <source>
        <dbReference type="Proteomes" id="UP001281614"/>
    </source>
</evidence>
<dbReference type="EMBL" id="VYYT01000113">
    <property type="protein sequence ID" value="KAK2767956.1"/>
    <property type="molecule type" value="Genomic_DNA"/>
</dbReference>
<protein>
    <submittedName>
        <fullName evidence="2">Uncharacterized protein</fullName>
    </submittedName>
</protein>
<accession>A0AAD9YGT7</accession>
<reference evidence="2" key="1">
    <citation type="submission" date="2023-02" db="EMBL/GenBank/DDBJ databases">
        <title>Colletotrichum kahawae CIFC_Que2 genome sequencing and assembly.</title>
        <authorList>
            <person name="Baroncelli R."/>
        </authorList>
    </citation>
    <scope>NUCLEOTIDE SEQUENCE</scope>
    <source>
        <strain evidence="2">CIFC_Que2</strain>
    </source>
</reference>
<gene>
    <name evidence="2" type="ORF">CKAH01_04524</name>
</gene>
<evidence type="ECO:0000256" key="1">
    <source>
        <dbReference type="SAM" id="MobiDB-lite"/>
    </source>
</evidence>
<dbReference type="Proteomes" id="UP001281614">
    <property type="component" value="Unassembled WGS sequence"/>
</dbReference>
<evidence type="ECO:0000313" key="2">
    <source>
        <dbReference type="EMBL" id="KAK2767956.1"/>
    </source>
</evidence>
<proteinExistence type="predicted"/>
<keyword evidence="3" id="KW-1185">Reference proteome</keyword>
<sequence>MESICNLESIQQNVERIGIALEAEEADSRNFDTIPKGLIEEMMEHYGTYSLSEQDMDVFNDLLTNNTNQCVVQEATYDEELISAGFNSVVDDSKWIDWDKYMNIPSGLCMATWQDSTTEGISAPSEQIYEQLAVENRRDDVGYTPQEPLAENAHETFSHPSTNLATISDSFIPNRVSRDTTSICLLEKPRTTYRCYECHIRKKPCDGKPGVRCSTCEKTCKKKSQRPSAKSIMHNGTPIPQFLKTQIDKPYDLLNKLRHHVNSKHPPKAVPMINDLFRGKWSLLCHLDDECGHFSRMEYSLSAKTLVVRPAIGVPPSARHSSDNSPPFLDYQTIRR</sequence>